<dbReference type="Pfam" id="PF13432">
    <property type="entry name" value="TPR_16"/>
    <property type="match status" value="1"/>
</dbReference>
<reference evidence="3" key="1">
    <citation type="submission" date="2012-02" db="EMBL/GenBank/DDBJ databases">
        <title>The complete genome of Frateuria aurantia DSM 6220.</title>
        <authorList>
            <consortium name="US DOE Joint Genome Institute (JGI-PGF)"/>
            <person name="Lucas S."/>
            <person name="Copeland A."/>
            <person name="Lapidus A."/>
            <person name="Glavina del Rio T."/>
            <person name="Dalin E."/>
            <person name="Tice H."/>
            <person name="Bruce D."/>
            <person name="Goodwin L."/>
            <person name="Pitluck S."/>
            <person name="Peters L."/>
            <person name="Ovchinnikova G."/>
            <person name="Teshima H."/>
            <person name="Kyrpides N."/>
            <person name="Mavromatis K."/>
            <person name="Ivanova N."/>
            <person name="Brettin T."/>
            <person name="Detter J.C."/>
            <person name="Han C."/>
            <person name="Larimer F."/>
            <person name="Land M."/>
            <person name="Hauser L."/>
            <person name="Markowitz V."/>
            <person name="Cheng J.-F."/>
            <person name="Hugenholtz P."/>
            <person name="Woyke T."/>
            <person name="Wu D."/>
            <person name="Brambilla E."/>
            <person name="Klenk H.-P."/>
            <person name="Eisen J.A."/>
        </authorList>
    </citation>
    <scope>NUCLEOTIDE SEQUENCE</scope>
    <source>
        <strain evidence="3">DSM 6220</strain>
    </source>
</reference>
<dbReference type="SMART" id="SM00028">
    <property type="entry name" value="TPR"/>
    <property type="match status" value="5"/>
</dbReference>
<feature type="repeat" description="TPR" evidence="2">
    <location>
        <begin position="77"/>
        <end position="110"/>
    </location>
</feature>
<dbReference type="KEGG" id="fau:Fraau_2677"/>
<dbReference type="EMBL" id="CP003350">
    <property type="protein sequence ID" value="AFC87020.1"/>
    <property type="molecule type" value="Genomic_DNA"/>
</dbReference>
<dbReference type="InterPro" id="IPR011990">
    <property type="entry name" value="TPR-like_helical_dom_sf"/>
</dbReference>
<protein>
    <submittedName>
        <fullName evidence="3">Sulfotransferase family protein</fullName>
    </submittedName>
</protein>
<accession>H8KYZ0</accession>
<dbReference type="SUPFAM" id="SSF48452">
    <property type="entry name" value="TPR-like"/>
    <property type="match status" value="1"/>
</dbReference>
<dbReference type="SUPFAM" id="SSF52540">
    <property type="entry name" value="P-loop containing nucleoside triphosphate hydrolases"/>
    <property type="match status" value="1"/>
</dbReference>
<dbReference type="AlphaFoldDB" id="H8KYZ0"/>
<evidence type="ECO:0000256" key="2">
    <source>
        <dbReference type="PROSITE-ProRule" id="PRU00339"/>
    </source>
</evidence>
<dbReference type="Gene3D" id="3.40.50.300">
    <property type="entry name" value="P-loop containing nucleotide triphosphate hydrolases"/>
    <property type="match status" value="1"/>
</dbReference>
<dbReference type="PROSITE" id="PS50005">
    <property type="entry name" value="TPR"/>
    <property type="match status" value="1"/>
</dbReference>
<dbReference type="eggNOG" id="COG0457">
    <property type="taxonomic scope" value="Bacteria"/>
</dbReference>
<dbReference type="PANTHER" id="PTHR12788">
    <property type="entry name" value="PROTEIN-TYROSINE SULFOTRANSFERASE 2"/>
    <property type="match status" value="1"/>
</dbReference>
<evidence type="ECO:0000313" key="3">
    <source>
        <dbReference type="EMBL" id="AFC87020.1"/>
    </source>
</evidence>
<dbReference type="Proteomes" id="UP000005234">
    <property type="component" value="Chromosome"/>
</dbReference>
<keyword evidence="1 3" id="KW-0808">Transferase</keyword>
<dbReference type="STRING" id="767434.Fraau_2677"/>
<dbReference type="InterPro" id="IPR026634">
    <property type="entry name" value="TPST-like"/>
</dbReference>
<keyword evidence="2" id="KW-0802">TPR repeat</keyword>
<dbReference type="Pfam" id="PF13469">
    <property type="entry name" value="Sulfotransfer_3"/>
    <property type="match status" value="1"/>
</dbReference>
<organism evidence="3 4">
    <name type="scientific">Frateuria aurantia (strain ATCC 33424 / DSM 6220 / KCTC 2777 / LMG 1558 / NBRC 3245 / NCIMB 13370)</name>
    <name type="common">Acetobacter aurantius</name>
    <dbReference type="NCBI Taxonomy" id="767434"/>
    <lineage>
        <taxon>Bacteria</taxon>
        <taxon>Pseudomonadati</taxon>
        <taxon>Pseudomonadota</taxon>
        <taxon>Gammaproteobacteria</taxon>
        <taxon>Lysobacterales</taxon>
        <taxon>Rhodanobacteraceae</taxon>
        <taxon>Frateuria</taxon>
    </lineage>
</organism>
<dbReference type="Gene3D" id="1.25.40.10">
    <property type="entry name" value="Tetratricopeptide repeat domain"/>
    <property type="match status" value="2"/>
</dbReference>
<dbReference type="InterPro" id="IPR019734">
    <property type="entry name" value="TPR_rpt"/>
</dbReference>
<dbReference type="PANTHER" id="PTHR12788:SF10">
    <property type="entry name" value="PROTEIN-TYROSINE SULFOTRANSFERASE"/>
    <property type="match status" value="1"/>
</dbReference>
<evidence type="ECO:0000256" key="1">
    <source>
        <dbReference type="ARBA" id="ARBA00022679"/>
    </source>
</evidence>
<proteinExistence type="predicted"/>
<dbReference type="HOGENOM" id="CLU_017034_0_0_6"/>
<dbReference type="GO" id="GO:0008476">
    <property type="term" value="F:protein-tyrosine sulfotransferase activity"/>
    <property type="evidence" value="ECO:0007669"/>
    <property type="project" value="InterPro"/>
</dbReference>
<evidence type="ECO:0000313" key="4">
    <source>
        <dbReference type="Proteomes" id="UP000005234"/>
    </source>
</evidence>
<dbReference type="RefSeq" id="WP_014404023.1">
    <property type="nucleotide sequence ID" value="NC_017033.1"/>
</dbReference>
<sequence>MMDALSEIRERLIADMFQAYEARAMSTVIELGSHARQKGLASERSEWLLAVAQQSLGRLDEAKTSFRQLVLRWPGRASHWNNLGVVARQTGDDSGAEEAFIRALQLLPDDWELHYNLGLLYLQQRRLLDARKHLLLASDAAQGDIEVRLQAAHACHLSGDTAQQTRLLGDAEAWPPLAVEPALLLASMLGAQGRQTAALATLDKAMQQEPDAHGSNWLRLLIQRAALLERGNAMTPARHHLQQIRSIHEMSIQPFTSALELELAQLEAAMAVRDQDWPGAILHYRKAAGLEQDPAALASIRFGLARALDRLGQTREALVEARQAHVAQAELAAALVPDLLQPGASPLLLAHDRTASEDFRQWRPAPPAVQASPVFIVGFPRSGTTLLEQMLDAHPDYQSMDEQPFIHELSVRMTAVGQPYPEALGDMTAEDIQQLRAVYWSLVGGCARLGSRQRLVDKNPLNMLALPMIMRLFPDARIVLCLRHPLDVLLSCYLQSFRSPAFMLMCSDIRRLANAYRQAFEQWHDQLAVFTPRVMNWRYETVIRDFPGQCQALADFLQMSDASPLADFADHAQRKGFISTPSYAQVTEGIYQRGIGRWQACRELFEPVIEELAPLMRRLGYSF</sequence>
<name>H8KYZ0_FRAAD</name>
<gene>
    <name evidence="3" type="ordered locus">Fraau_2677</name>
</gene>
<keyword evidence="4" id="KW-1185">Reference proteome</keyword>
<dbReference type="InterPro" id="IPR027417">
    <property type="entry name" value="P-loop_NTPase"/>
</dbReference>